<dbReference type="KEGG" id="afy:BW247_15120"/>
<sequence>MQRFALAHTTGTHAQTLVADLLRQLGPQPDATIGFIYASDALAAQLEDILDALRTATGVQHWVGSVGMALSVTGHEYYDSPALAVMLADFPPQLLREVPPLRDNVEDFVGSCHDWLERHDGSVFGVLHGDPGNPATPLLIEQLAERLPRLFAVGGITSSQSENFQVAGGKVVKGGVSGVLFAPEIAVATGHTQGCTPSGPQRRITRSRRNVLVELDDRPALEVLKADIGEVLARDLNRLGGYIFAGLPVRGNDDGDYLVRNLIGIDTTQNLVAIGDYAQEGAQLMFCRRDGNTARIDLLRMLGDLQGRIAAPPRGALYVSCLGRGRHQFGAESQELELIRQELGDVPLLGFFANGEIFANRLYGYTGVLTLFL</sequence>
<dbReference type="PANTHER" id="PTHR14939:SF5">
    <property type="entry name" value="F-BOX ONLY PROTEIN 22"/>
    <property type="match status" value="1"/>
</dbReference>
<feature type="domain" description="FIST" evidence="6">
    <location>
        <begin position="30"/>
        <end position="219"/>
    </location>
</feature>
<dbReference type="GO" id="GO:0005886">
    <property type="term" value="C:plasma membrane"/>
    <property type="evidence" value="ECO:0007669"/>
    <property type="project" value="UniProtKB-SubCell"/>
</dbReference>
<evidence type="ECO:0000313" key="9">
    <source>
        <dbReference type="Proteomes" id="UP000243807"/>
    </source>
</evidence>
<keyword evidence="8" id="KW-0418">Kinase</keyword>
<reference evidence="8 9" key="1">
    <citation type="submission" date="2017-01" db="EMBL/GenBank/DDBJ databases">
        <title>Draft sequence of Acidihalobacter ferrooxidans strain DSM 14175 (strain V8).</title>
        <authorList>
            <person name="Khaleque H.N."/>
            <person name="Ramsay J.P."/>
            <person name="Murphy R.J.T."/>
            <person name="Kaksonen A.H."/>
            <person name="Boxall N.J."/>
            <person name="Watkin E.L.J."/>
        </authorList>
    </citation>
    <scope>NUCLEOTIDE SEQUENCE [LARGE SCALE GENOMIC DNA]</scope>
    <source>
        <strain evidence="8 9">V8</strain>
    </source>
</reference>
<evidence type="ECO:0000313" key="8">
    <source>
        <dbReference type="EMBL" id="APZ44255.1"/>
    </source>
</evidence>
<evidence type="ECO:0000256" key="5">
    <source>
        <dbReference type="ARBA" id="ARBA00023136"/>
    </source>
</evidence>
<dbReference type="SMART" id="SM01204">
    <property type="entry name" value="FIST_C"/>
    <property type="match status" value="1"/>
</dbReference>
<dbReference type="InterPro" id="IPR019494">
    <property type="entry name" value="FIST_C"/>
</dbReference>
<comment type="subcellular location">
    <subcellularLocation>
        <location evidence="1">Cell membrane</location>
        <topology evidence="1">Multi-pass membrane protein</topology>
    </subcellularLocation>
</comment>
<keyword evidence="5" id="KW-0472">Membrane</keyword>
<keyword evidence="4" id="KW-1133">Transmembrane helix</keyword>
<dbReference type="Proteomes" id="UP000243807">
    <property type="component" value="Chromosome"/>
</dbReference>
<gene>
    <name evidence="8" type="ORF">BW247_15120</name>
</gene>
<evidence type="ECO:0000256" key="1">
    <source>
        <dbReference type="ARBA" id="ARBA00004651"/>
    </source>
</evidence>
<evidence type="ECO:0000256" key="4">
    <source>
        <dbReference type="ARBA" id="ARBA00022989"/>
    </source>
</evidence>
<feature type="domain" description="FIST C-domain" evidence="7">
    <location>
        <begin position="220"/>
        <end position="360"/>
    </location>
</feature>
<dbReference type="PANTHER" id="PTHR14939">
    <property type="entry name" value="F-BOX ONLY PROTEIN 22"/>
    <property type="match status" value="1"/>
</dbReference>
<evidence type="ECO:0000259" key="6">
    <source>
        <dbReference type="SMART" id="SM00897"/>
    </source>
</evidence>
<dbReference type="AlphaFoldDB" id="A0A1P8UKB0"/>
<evidence type="ECO:0000256" key="2">
    <source>
        <dbReference type="ARBA" id="ARBA00022475"/>
    </source>
</evidence>
<dbReference type="InterPro" id="IPR013702">
    <property type="entry name" value="FIST_domain_N"/>
</dbReference>
<evidence type="ECO:0000259" key="7">
    <source>
        <dbReference type="SMART" id="SM01204"/>
    </source>
</evidence>
<dbReference type="SMART" id="SM00897">
    <property type="entry name" value="FIST"/>
    <property type="match status" value="1"/>
</dbReference>
<dbReference type="PIRSF" id="PIRSF018953">
    <property type="entry name" value="UCP018953"/>
    <property type="match status" value="1"/>
</dbReference>
<keyword evidence="8" id="KW-0808">Transferase</keyword>
<proteinExistence type="predicted"/>
<dbReference type="Pfam" id="PF08495">
    <property type="entry name" value="FIST"/>
    <property type="match status" value="1"/>
</dbReference>
<name>A0A1P8UKB0_9GAMM</name>
<accession>A0A1P8UKB0</accession>
<dbReference type="STRING" id="1765967.BW247_15120"/>
<dbReference type="OrthoDB" id="9770435at2"/>
<dbReference type="InterPro" id="IPR016741">
    <property type="entry name" value="UCP018953"/>
</dbReference>
<keyword evidence="9" id="KW-1185">Reference proteome</keyword>
<dbReference type="GO" id="GO:0016301">
    <property type="term" value="F:kinase activity"/>
    <property type="evidence" value="ECO:0007669"/>
    <property type="project" value="UniProtKB-KW"/>
</dbReference>
<evidence type="ECO:0000256" key="3">
    <source>
        <dbReference type="ARBA" id="ARBA00022692"/>
    </source>
</evidence>
<dbReference type="EMBL" id="CP019434">
    <property type="protein sequence ID" value="APZ44255.1"/>
    <property type="molecule type" value="Genomic_DNA"/>
</dbReference>
<keyword evidence="3" id="KW-0812">Transmembrane</keyword>
<dbReference type="RefSeq" id="WP_076837882.1">
    <property type="nucleotide sequence ID" value="NZ_CP019434.1"/>
</dbReference>
<dbReference type="Pfam" id="PF10442">
    <property type="entry name" value="FIST_C"/>
    <property type="match status" value="1"/>
</dbReference>
<organism evidence="8 9">
    <name type="scientific">Acidihalobacter ferrooxydans</name>
    <dbReference type="NCBI Taxonomy" id="1765967"/>
    <lineage>
        <taxon>Bacteria</taxon>
        <taxon>Pseudomonadati</taxon>
        <taxon>Pseudomonadota</taxon>
        <taxon>Gammaproteobacteria</taxon>
        <taxon>Chromatiales</taxon>
        <taxon>Ectothiorhodospiraceae</taxon>
        <taxon>Acidihalobacter</taxon>
    </lineage>
</organism>
<protein>
    <submittedName>
        <fullName evidence="8">Histidine kinase</fullName>
    </submittedName>
</protein>
<keyword evidence="2" id="KW-1003">Cell membrane</keyword>